<dbReference type="CDD" id="cd19531">
    <property type="entry name" value="LCL_NRPS-like"/>
    <property type="match status" value="2"/>
</dbReference>
<dbReference type="PROSITE" id="PS00012">
    <property type="entry name" value="PHOSPHOPANTETHEINE"/>
    <property type="match status" value="1"/>
</dbReference>
<dbReference type="PROSITE" id="PS50075">
    <property type="entry name" value="CARRIER"/>
    <property type="match status" value="2"/>
</dbReference>
<dbReference type="PROSITE" id="PS00455">
    <property type="entry name" value="AMP_BINDING"/>
    <property type="match status" value="2"/>
</dbReference>
<dbReference type="SUPFAM" id="SSF47336">
    <property type="entry name" value="ACP-like"/>
    <property type="match status" value="2"/>
</dbReference>
<dbReference type="InterPro" id="IPR000873">
    <property type="entry name" value="AMP-dep_synth/lig_dom"/>
</dbReference>
<dbReference type="GO" id="GO:0043041">
    <property type="term" value="P:amino acid activation for nonribosomal peptide biosynthetic process"/>
    <property type="evidence" value="ECO:0007669"/>
    <property type="project" value="TreeGrafter"/>
</dbReference>
<dbReference type="GO" id="GO:0009403">
    <property type="term" value="P:toxin biosynthetic process"/>
    <property type="evidence" value="ECO:0007669"/>
    <property type="project" value="UniProtKB-ARBA"/>
</dbReference>
<accession>A0A0C1NAK7</accession>
<dbReference type="CDD" id="cd05930">
    <property type="entry name" value="A_NRPS"/>
    <property type="match status" value="1"/>
</dbReference>
<organism evidence="8">
    <name type="scientific">Tolypothrix bouteillei VB521301</name>
    <dbReference type="NCBI Taxonomy" id="1479485"/>
    <lineage>
        <taxon>Bacteria</taxon>
        <taxon>Bacillati</taxon>
        <taxon>Cyanobacteriota</taxon>
        <taxon>Cyanophyceae</taxon>
        <taxon>Nostocales</taxon>
        <taxon>Tolypothrichaceae</taxon>
        <taxon>Tolypothrix</taxon>
    </lineage>
</organism>
<dbReference type="InterPro" id="IPR006162">
    <property type="entry name" value="Ppantetheine_attach_site"/>
</dbReference>
<dbReference type="SUPFAM" id="SSF53335">
    <property type="entry name" value="S-adenosyl-L-methionine-dependent methyltransferases"/>
    <property type="match status" value="1"/>
</dbReference>
<dbReference type="PANTHER" id="PTHR45527">
    <property type="entry name" value="NONRIBOSOMAL PEPTIDE SYNTHETASE"/>
    <property type="match status" value="1"/>
</dbReference>
<dbReference type="FunFam" id="2.30.38.10:FF:000001">
    <property type="entry name" value="Non-ribosomal peptide synthetase PvdI"/>
    <property type="match status" value="1"/>
</dbReference>
<dbReference type="Pfam" id="PF13193">
    <property type="entry name" value="AMP-binding_C"/>
    <property type="match status" value="1"/>
</dbReference>
<dbReference type="InterPro" id="IPR045851">
    <property type="entry name" value="AMP-bd_C_sf"/>
</dbReference>
<dbReference type="SUPFAM" id="SSF52777">
    <property type="entry name" value="CoA-dependent acyltransferases"/>
    <property type="match status" value="4"/>
</dbReference>
<reference evidence="8" key="1">
    <citation type="journal article" date="2015" name="Genome Announc.">
        <title>Draft Genome Sequence of Tolypothrix boutellei Strain VB521301.</title>
        <authorList>
            <person name="Chandrababunaidu M.M."/>
            <person name="Singh D."/>
            <person name="Sen D."/>
            <person name="Bhan S."/>
            <person name="Das S."/>
            <person name="Gupta A."/>
            <person name="Adhikary S.P."/>
            <person name="Tripathy S."/>
        </authorList>
    </citation>
    <scope>NUCLEOTIDE SEQUENCE</scope>
    <source>
        <strain evidence="8">VB521301</strain>
    </source>
</reference>
<keyword evidence="3" id="KW-0596">Phosphopantetheine</keyword>
<evidence type="ECO:0000256" key="2">
    <source>
        <dbReference type="ARBA" id="ARBA00006432"/>
    </source>
</evidence>
<keyword evidence="5" id="KW-0677">Repeat</keyword>
<proteinExistence type="inferred from homology"/>
<dbReference type="Gene3D" id="2.30.38.10">
    <property type="entry name" value="Luciferase, Domain 3"/>
    <property type="match status" value="2"/>
</dbReference>
<evidence type="ECO:0000256" key="1">
    <source>
        <dbReference type="ARBA" id="ARBA00001957"/>
    </source>
</evidence>
<dbReference type="Gene3D" id="1.10.1200.10">
    <property type="entry name" value="ACP-like"/>
    <property type="match status" value="2"/>
</dbReference>
<dbReference type="EMBL" id="JHEG02000042">
    <property type="protein sequence ID" value="KIE11747.1"/>
    <property type="molecule type" value="Genomic_DNA"/>
</dbReference>
<dbReference type="GO" id="GO:0005829">
    <property type="term" value="C:cytosol"/>
    <property type="evidence" value="ECO:0007669"/>
    <property type="project" value="TreeGrafter"/>
</dbReference>
<dbReference type="InterPro" id="IPR036736">
    <property type="entry name" value="ACP-like_sf"/>
</dbReference>
<dbReference type="InterPro" id="IPR001242">
    <property type="entry name" value="Condensation_dom"/>
</dbReference>
<gene>
    <name evidence="8" type="ORF">DA73_0213885</name>
</gene>
<dbReference type="GO" id="GO:0031177">
    <property type="term" value="F:phosphopantetheine binding"/>
    <property type="evidence" value="ECO:0007669"/>
    <property type="project" value="InterPro"/>
</dbReference>
<dbReference type="InterPro" id="IPR025110">
    <property type="entry name" value="AMP-bd_C"/>
</dbReference>
<evidence type="ECO:0000256" key="4">
    <source>
        <dbReference type="ARBA" id="ARBA00022553"/>
    </source>
</evidence>
<dbReference type="Gene3D" id="3.30.300.30">
    <property type="match status" value="3"/>
</dbReference>
<dbReference type="FunFam" id="3.30.559.30:FF:000001">
    <property type="entry name" value="Non-ribosomal peptide synthetase"/>
    <property type="match status" value="2"/>
</dbReference>
<dbReference type="FunFam" id="3.30.559.10:FF:000012">
    <property type="entry name" value="Non-ribosomal peptide synthetase"/>
    <property type="match status" value="2"/>
</dbReference>
<feature type="domain" description="Carrier" evidence="7">
    <location>
        <begin position="1003"/>
        <end position="1078"/>
    </location>
</feature>
<dbReference type="GO" id="GO:0008610">
    <property type="term" value="P:lipid biosynthetic process"/>
    <property type="evidence" value="ECO:0007669"/>
    <property type="project" value="UniProtKB-ARBA"/>
</dbReference>
<dbReference type="NCBIfam" id="TIGR01733">
    <property type="entry name" value="AA-adenyl-dom"/>
    <property type="match status" value="2"/>
</dbReference>
<evidence type="ECO:0000256" key="6">
    <source>
        <dbReference type="SAM" id="MobiDB-lite"/>
    </source>
</evidence>
<dbReference type="FunFam" id="3.40.50.12780:FF:000012">
    <property type="entry name" value="Non-ribosomal peptide synthetase"/>
    <property type="match status" value="1"/>
</dbReference>
<comment type="cofactor">
    <cofactor evidence="1">
        <name>pantetheine 4'-phosphate</name>
        <dbReference type="ChEBI" id="CHEBI:47942"/>
    </cofactor>
</comment>
<evidence type="ECO:0000259" key="7">
    <source>
        <dbReference type="PROSITE" id="PS50075"/>
    </source>
</evidence>
<dbReference type="Pfam" id="PF00501">
    <property type="entry name" value="AMP-binding"/>
    <property type="match status" value="2"/>
</dbReference>
<dbReference type="Pfam" id="PF00668">
    <property type="entry name" value="Condensation"/>
    <property type="match status" value="2"/>
</dbReference>
<dbReference type="GO" id="GO:0003824">
    <property type="term" value="F:catalytic activity"/>
    <property type="evidence" value="ECO:0007669"/>
    <property type="project" value="InterPro"/>
</dbReference>
<evidence type="ECO:0000313" key="8">
    <source>
        <dbReference type="EMBL" id="KIE11747.1"/>
    </source>
</evidence>
<dbReference type="OrthoDB" id="473401at2"/>
<dbReference type="Gene3D" id="3.40.50.150">
    <property type="entry name" value="Vaccinia Virus protein VP39"/>
    <property type="match status" value="1"/>
</dbReference>
<feature type="region of interest" description="Disordered" evidence="6">
    <location>
        <begin position="22"/>
        <end position="44"/>
    </location>
</feature>
<dbReference type="InterPro" id="IPR023213">
    <property type="entry name" value="CAT-like_dom_sf"/>
</dbReference>
<keyword evidence="4" id="KW-0597">Phosphoprotein</keyword>
<dbReference type="Pfam" id="PF00550">
    <property type="entry name" value="PP-binding"/>
    <property type="match status" value="2"/>
</dbReference>
<dbReference type="STRING" id="1479485.DA73_0213885"/>
<dbReference type="InterPro" id="IPR009081">
    <property type="entry name" value="PP-bd_ACP"/>
</dbReference>
<dbReference type="Gene3D" id="3.30.559.10">
    <property type="entry name" value="Chloramphenicol acetyltransferase-like domain"/>
    <property type="match status" value="2"/>
</dbReference>
<dbReference type="FunFam" id="1.10.1200.10:FF:000005">
    <property type="entry name" value="Nonribosomal peptide synthetase 1"/>
    <property type="match status" value="2"/>
</dbReference>
<dbReference type="SMART" id="SM00823">
    <property type="entry name" value="PKS_PP"/>
    <property type="match status" value="2"/>
</dbReference>
<dbReference type="InterPro" id="IPR020806">
    <property type="entry name" value="PKS_PP-bd"/>
</dbReference>
<comment type="caution">
    <text evidence="8">The sequence shown here is derived from an EMBL/GenBank/DDBJ whole genome shotgun (WGS) entry which is preliminary data.</text>
</comment>
<sequence length="2582" mass="294108">MSDLKKRLENLSPEKRELVLQKLKKQQSSQNDRNPTPPLTVSREQPLPLSFAQQRLWFLNQLEGENCVYNVPFFWKLNGCLNITALEQAIQEIVQRHEILRTTFSILNGTPIQVIHPHPHLTIQILDWRQLTQTDRSSKAQQLATEELQKPFDLSHPPLLRVKLLQLSDRSYLLLIVIHHIVCDGWSMGIFHRELFALYTAFCIGELSPLPKLSLQYADFAHWQRQWLQGEVLQTQLNYWQKQLAAVPPLLELPTDRPRPSVQTFRGRSEFLELHRDLTQKLKRLSQESGTTLFITLLAAFALLLSRYSRQEDIVIGSAIANRNHKEIEPLIGFFVNTLALRTNLQGNPTFLELLNRVKQVTLDACDHQDLPFEKLVDELGLERSLSQHPLFQVAFSLQNETEQTLDSDLNVTRFVWENTTTLLDLLVTFRETPQGLRGEWEYATDLFEAKTIQKMARHFEVLLGGIVENPNQPIHSLPLLTKDERQELQIWNQTQTDYPLHQTLVDLFEAQVAKNPHNLAVVFESQSLTYEQLNQKANQLAHYLIHTYHIQQQTLIAICVERSLEMMIGVLGILKAGGAYVPIDPNYPLERIEFMLADSGAKILLTQNFLRDRFPDTNSEHSCQVICLDSATFDKEFTENPTPRTKPENLAYVIYTSGSTGRPKGVTIEHQAIVNLSLSWANTFQVQPQSRLLQFGSFSFDLSVAEIATTLVTGASLYLAQQDTLLPSQTLIDFLTKHKITHSFLSPSALSVLPQATLSDLQCLTVGGEVCPAELVTQWSRGRRFFNCYGPTEATVNVAIAQCQPNGKKPPIGSPLPNIRIYILDAYNQPLPPGIPGELCIAGVGLARGYLNRPEITTEKFLEVELFGKTERIYKTGDLAKWLSDGYLEYMGRIDNQVKLRGFRIELDEIESLLLHHPSVKEAVVILYQNDNNPILIAYITTVEKSFNLREQLKDYLKTRLPNYMLPSQIVVLDKLPLTPNGKLDRRLLPVPDRATFIEKEIPVTPTEELLAILWQSLLKTQSVSRQDNFFELGGHSLLATQLVARIRDSFGIELPVRKVFEQSILSELATEIDSRGTRSPGHCTPIVPQSENDPKVLSFAQLRLWFLDQLEGKGTSATYNMPVALQLEGNLNITALRASFTCVLKRHASLRTYFPVIEGKPQVVVQNSEDMDVLEIVDLQKLDLQTQTQTVQQLIDIHAQEPFNLNTGPLFKAKLLQLQEQKYVLLINMHHIISDGWSMGIFKREWQQAYRAFAQGQAPNWEELPIQYSDYAAWQRSWLQGDILARQENYWIQQLSNAPQLLDLPSDRPRPAQQSYQGGREEYSLSNELTQKLKIVSREHGVSLFMTLLAAFNILLSRYSRQEDLCVGTAIANRTQSYTEPLIGFFVNTLVLRSKVNPEQEFSELLQQTRQTCLDAYAHQDLPFEYLVEQLQPERSLSHNPLFQVMMVLQNTETAGTSVDLPGLNIQHLEQSHPFAKFDLTLDLCERDNQLHCTWEYATDLFEAKTIDRMAKHFEVLLEAIAQNPQQSIATLPLMTIAEIQQLQAWNQTDINSPQDQTLVTLFEQQVAKTPNKIAVVCEDRSLSYQELNQKANQLAHDLLQLKQEKNLPNNPAIAICLERSLLTVIAIFAILKAGGAYVPIDPNYPQERIHLMLEDSHASILLTTNSITKQLPLEKLQNPCQFLCLEQETWCDASREIRLRGDRSLENPNLQSSPNDLAYIIYTSGSTGRPKGVAIAHYSPVVLLKWAHSVFNTEQLAGVLASTSICFDLSIFEIFVPLTQGGSVILVENALYIEQVYKSLIPVTLVNTVPSAAAELLNTNAIPTSVRVINLAGEPLKNSLVQALYQTTSVTEVYNLYGPSEDTTYSTFTKVDKNAQQEPTIGKPIANTRIYILDKYNQLLPPGVPGELCIAGTGLAQGYLNRSDLNTEKFVNLNFFGQNERIYKTGDLARWLPDGNLQYLGRIDNQVKLRGFRIELGEIEASLIKHPKIQEAVVIVREQSDRDRRLVAYIVPTPTENEDSQGQQVELWQKVFNDTYLNNPNSLLDPTLNLAGWNDRYTGKAYPKEVMQEWRDTIVDQILELEPKRVWEIGCGTGMLLFKIAPHCQHYLGTDFSSNVLQYIEQHLKQQFFHDRVALKASAAHQFDGIETGTYDLAILNSVIQYFPSLDYFLEVLEGVINAVAKQGTIFIGDVRNLKLLEAFHTTVEFYRVPNDLSIQDLRQHIQKSIRTEGELLIDPDFFITLKHKFPRISHVDIQLQRGYAQTEMSRFRYNVVLHLDRVDIPVTEPQWLDWQTEQLNLETLEKILTTQQPNLLGIRDIPNARLTSEMVLLEQLGQLDGTVSDLKAAVAQAKPGIEPEAFRTLTQNLPYTPFIQYSSTSFSCYNVIFQKNLPEREKLPRFAIKKHLRLKPWHHYANQPLQDRTNQADSELLTEWRDFLKKNLPEYTIPNHFIVLERLPLTPNGKVDRKALPALKTAVSSTDIELPVTPTEKLLAQIWTNLLKYEAIARQDNFFNLGGHSLLATLLCARIRDTFKIELPLRKVFEHPTLNKLANYLDTCIWVNSAAIDMQPLNSDEEEIEL</sequence>
<dbReference type="Gene3D" id="3.30.559.30">
    <property type="entry name" value="Nonribosomal peptide synthetase, condensation domain"/>
    <property type="match status" value="2"/>
</dbReference>
<dbReference type="InterPro" id="IPR010071">
    <property type="entry name" value="AA_adenyl_dom"/>
</dbReference>
<dbReference type="CDD" id="cd02440">
    <property type="entry name" value="AdoMet_MTases"/>
    <property type="match status" value="1"/>
</dbReference>
<evidence type="ECO:0000256" key="5">
    <source>
        <dbReference type="ARBA" id="ARBA00022737"/>
    </source>
</evidence>
<dbReference type="Gene3D" id="3.40.50.980">
    <property type="match status" value="4"/>
</dbReference>
<feature type="domain" description="Carrier" evidence="7">
    <location>
        <begin position="2486"/>
        <end position="2561"/>
    </location>
</feature>
<dbReference type="InterPro" id="IPR029063">
    <property type="entry name" value="SAM-dependent_MTases_sf"/>
</dbReference>
<dbReference type="Pfam" id="PF08242">
    <property type="entry name" value="Methyltransf_12"/>
    <property type="match status" value="1"/>
</dbReference>
<dbReference type="SUPFAM" id="SSF56801">
    <property type="entry name" value="Acetyl-CoA synthetase-like"/>
    <property type="match status" value="2"/>
</dbReference>
<name>A0A0C1NAK7_9CYAN</name>
<dbReference type="InterPro" id="IPR013217">
    <property type="entry name" value="Methyltransf_12"/>
</dbReference>
<evidence type="ECO:0000256" key="3">
    <source>
        <dbReference type="ARBA" id="ARBA00022450"/>
    </source>
</evidence>
<dbReference type="NCBIfam" id="NF003417">
    <property type="entry name" value="PRK04813.1"/>
    <property type="match status" value="3"/>
</dbReference>
<dbReference type="FunFam" id="3.30.300.30:FF:000010">
    <property type="entry name" value="Enterobactin synthetase component F"/>
    <property type="match status" value="1"/>
</dbReference>
<dbReference type="InterPro" id="IPR020845">
    <property type="entry name" value="AMP-binding_CS"/>
</dbReference>
<dbReference type="FunFam" id="3.40.50.980:FF:000001">
    <property type="entry name" value="Non-ribosomal peptide synthetase"/>
    <property type="match status" value="2"/>
</dbReference>
<comment type="similarity">
    <text evidence="2">Belongs to the ATP-dependent AMP-binding enzyme family.</text>
</comment>
<protein>
    <submittedName>
        <fullName evidence="8">Thioester reductase</fullName>
    </submittedName>
</protein>
<dbReference type="PANTHER" id="PTHR45527:SF1">
    <property type="entry name" value="FATTY ACID SYNTHASE"/>
    <property type="match status" value="1"/>
</dbReference>